<accession>A0A650CQC4</accession>
<reference evidence="20 21" key="1">
    <citation type="submission" date="2019-10" db="EMBL/GenBank/DDBJ databases">
        <title>Genome Sequences from Six Type Strain Members of the Archaeal Family Sulfolobaceae: Acidianus ambivalens, Acidianus infernus, Metallosphaera prunae, Stygiolobus azoricus, Sulfolobus metallicus, and Sulfurisphaera ohwakuensis.</title>
        <authorList>
            <person name="Counts J.A."/>
            <person name="Kelly R.M."/>
        </authorList>
    </citation>
    <scope>NUCLEOTIDE SEQUENCE [LARGE SCALE GENOMIC DNA]</scope>
    <source>
        <strain evidence="20 21">FC6</strain>
    </source>
</reference>
<evidence type="ECO:0000256" key="4">
    <source>
        <dbReference type="ARBA" id="ARBA00010561"/>
    </source>
</evidence>
<comment type="pathway">
    <text evidence="3 19">Cofactor biosynthesis; adenosylcobalamin biosynthesis; adenosylcobalamin from cob(II)yrinate a,c-diamide: step 7/7.</text>
</comment>
<keyword evidence="21" id="KW-1185">Reference proteome</keyword>
<keyword evidence="7 19" id="KW-1003">Cell membrane</keyword>
<evidence type="ECO:0000256" key="6">
    <source>
        <dbReference type="ARBA" id="ARBA00015850"/>
    </source>
</evidence>
<sequence>MKVFKAILAQLSFFTIIPTISAPLEEIAEFSFTAPLVVGVFTGVLDFLFLYIFHFFLGNTAFLLLIPFVEIIRGFHHLDGLLDYGDALMVKDYQKRLKVLHDVQTGSGAVGLLLVYVIIFIVATMNLKLSVFILLSAEVLSRASAISILALLPPIEGSFLAKVFYDKLNGKWWKFVLIQVEVFLFSPLPLLLAYFLLTVFFLFLCKTTLRGSSGDYVGFVITLSFPLYLLVAEKLCCQFSILQLLLILH</sequence>
<evidence type="ECO:0000256" key="8">
    <source>
        <dbReference type="ARBA" id="ARBA00022573"/>
    </source>
</evidence>
<dbReference type="KEGG" id="sazo:D1868_08580"/>
<feature type="transmembrane region" description="Helical" evidence="19">
    <location>
        <begin position="216"/>
        <end position="232"/>
    </location>
</feature>
<gene>
    <name evidence="19" type="primary">cobS</name>
    <name evidence="20" type="ORF">D1868_08580</name>
</gene>
<evidence type="ECO:0000256" key="16">
    <source>
        <dbReference type="ARBA" id="ARBA00032853"/>
    </source>
</evidence>
<comment type="catalytic activity">
    <reaction evidence="17 19">
        <text>alpha-ribazole + adenosylcob(III)inamide-GDP = adenosylcob(III)alamin + GMP + H(+)</text>
        <dbReference type="Rhea" id="RHEA:16049"/>
        <dbReference type="ChEBI" id="CHEBI:10329"/>
        <dbReference type="ChEBI" id="CHEBI:15378"/>
        <dbReference type="ChEBI" id="CHEBI:18408"/>
        <dbReference type="ChEBI" id="CHEBI:58115"/>
        <dbReference type="ChEBI" id="CHEBI:60487"/>
        <dbReference type="EC" id="2.7.8.26"/>
    </reaction>
</comment>
<dbReference type="AlphaFoldDB" id="A0A650CQC4"/>
<dbReference type="EMBL" id="CP045483">
    <property type="protein sequence ID" value="QGR20036.1"/>
    <property type="molecule type" value="Genomic_DNA"/>
</dbReference>
<dbReference type="PANTHER" id="PTHR34148">
    <property type="entry name" value="ADENOSYLCOBINAMIDE-GDP RIBAZOLETRANSFERASE"/>
    <property type="match status" value="1"/>
</dbReference>
<keyword evidence="12 19" id="KW-1133">Transmembrane helix</keyword>
<evidence type="ECO:0000256" key="2">
    <source>
        <dbReference type="ARBA" id="ARBA00004651"/>
    </source>
</evidence>
<evidence type="ECO:0000313" key="21">
    <source>
        <dbReference type="Proteomes" id="UP000423396"/>
    </source>
</evidence>
<keyword evidence="13 19" id="KW-0472">Membrane</keyword>
<dbReference type="OrthoDB" id="11748at2157"/>
<keyword evidence="8 19" id="KW-0169">Cobalamin biosynthesis</keyword>
<dbReference type="GO" id="GO:0008818">
    <property type="term" value="F:cobalamin 5'-phosphate synthase activity"/>
    <property type="evidence" value="ECO:0007669"/>
    <property type="project" value="UniProtKB-UniRule"/>
</dbReference>
<evidence type="ECO:0000256" key="13">
    <source>
        <dbReference type="ARBA" id="ARBA00023136"/>
    </source>
</evidence>
<evidence type="ECO:0000256" key="19">
    <source>
        <dbReference type="HAMAP-Rule" id="MF_00719"/>
    </source>
</evidence>
<dbReference type="Proteomes" id="UP000423396">
    <property type="component" value="Chromosome"/>
</dbReference>
<dbReference type="Pfam" id="PF02654">
    <property type="entry name" value="CobS"/>
    <property type="match status" value="1"/>
</dbReference>
<evidence type="ECO:0000256" key="11">
    <source>
        <dbReference type="ARBA" id="ARBA00022842"/>
    </source>
</evidence>
<evidence type="ECO:0000256" key="9">
    <source>
        <dbReference type="ARBA" id="ARBA00022679"/>
    </source>
</evidence>
<evidence type="ECO:0000256" key="14">
    <source>
        <dbReference type="ARBA" id="ARBA00025228"/>
    </source>
</evidence>
<evidence type="ECO:0000256" key="5">
    <source>
        <dbReference type="ARBA" id="ARBA00013200"/>
    </source>
</evidence>
<dbReference type="InterPro" id="IPR003805">
    <property type="entry name" value="CobS"/>
</dbReference>
<keyword evidence="10 19" id="KW-0812">Transmembrane</keyword>
<dbReference type="GeneID" id="42799120"/>
<proteinExistence type="inferred from homology"/>
<evidence type="ECO:0000256" key="12">
    <source>
        <dbReference type="ARBA" id="ARBA00022989"/>
    </source>
</evidence>
<evidence type="ECO:0000313" key="20">
    <source>
        <dbReference type="EMBL" id="QGR20036.1"/>
    </source>
</evidence>
<organism evidence="20 21">
    <name type="scientific">Stygiolobus azoricus</name>
    <dbReference type="NCBI Taxonomy" id="41675"/>
    <lineage>
        <taxon>Archaea</taxon>
        <taxon>Thermoproteota</taxon>
        <taxon>Thermoprotei</taxon>
        <taxon>Sulfolobales</taxon>
        <taxon>Sulfolobaceae</taxon>
        <taxon>Stygiolobus</taxon>
    </lineage>
</organism>
<dbReference type="GO" id="GO:0005886">
    <property type="term" value="C:plasma membrane"/>
    <property type="evidence" value="ECO:0007669"/>
    <property type="project" value="UniProtKB-SubCell"/>
</dbReference>
<keyword evidence="9 19" id="KW-0808">Transferase</keyword>
<evidence type="ECO:0000256" key="15">
    <source>
        <dbReference type="ARBA" id="ARBA00032605"/>
    </source>
</evidence>
<protein>
    <recommendedName>
        <fullName evidence="6 19">Adenosylcobinamide-GDP ribazoletransferase</fullName>
        <ecNumber evidence="5 19">2.7.8.26</ecNumber>
    </recommendedName>
    <alternativeName>
        <fullName evidence="16 19">Cobalamin synthase</fullName>
    </alternativeName>
    <alternativeName>
        <fullName evidence="15 19">Cobalamin-5'-phosphate synthase</fullName>
    </alternativeName>
</protein>
<dbReference type="UniPathway" id="UPA00148">
    <property type="reaction ID" value="UER00238"/>
</dbReference>
<dbReference type="GO" id="GO:0051073">
    <property type="term" value="F:adenosylcobinamide-GDP ribazoletransferase activity"/>
    <property type="evidence" value="ECO:0007669"/>
    <property type="project" value="UniProtKB-UniRule"/>
</dbReference>
<dbReference type="EC" id="2.7.8.26" evidence="5 19"/>
<evidence type="ECO:0000256" key="7">
    <source>
        <dbReference type="ARBA" id="ARBA00022475"/>
    </source>
</evidence>
<feature type="transmembrane region" description="Helical" evidence="19">
    <location>
        <begin position="131"/>
        <end position="152"/>
    </location>
</feature>
<evidence type="ECO:0000256" key="18">
    <source>
        <dbReference type="ARBA" id="ARBA00049504"/>
    </source>
</evidence>
<name>A0A650CQC4_9CREN</name>
<keyword evidence="11 19" id="KW-0460">Magnesium</keyword>
<comment type="similarity">
    <text evidence="4 19">Belongs to the CobS family.</text>
</comment>
<feature type="transmembrane region" description="Helical" evidence="19">
    <location>
        <begin position="172"/>
        <end position="204"/>
    </location>
</feature>
<evidence type="ECO:0000256" key="3">
    <source>
        <dbReference type="ARBA" id="ARBA00004663"/>
    </source>
</evidence>
<comment type="cofactor">
    <cofactor evidence="1 19">
        <name>Mg(2+)</name>
        <dbReference type="ChEBI" id="CHEBI:18420"/>
    </cofactor>
</comment>
<comment type="catalytic activity">
    <reaction evidence="18 19">
        <text>alpha-ribazole 5'-phosphate + adenosylcob(III)inamide-GDP = adenosylcob(III)alamin 5'-phosphate + GMP + H(+)</text>
        <dbReference type="Rhea" id="RHEA:23560"/>
        <dbReference type="ChEBI" id="CHEBI:15378"/>
        <dbReference type="ChEBI" id="CHEBI:57918"/>
        <dbReference type="ChEBI" id="CHEBI:58115"/>
        <dbReference type="ChEBI" id="CHEBI:60487"/>
        <dbReference type="ChEBI" id="CHEBI:60493"/>
        <dbReference type="EC" id="2.7.8.26"/>
    </reaction>
</comment>
<evidence type="ECO:0000256" key="17">
    <source>
        <dbReference type="ARBA" id="ARBA00048623"/>
    </source>
</evidence>
<dbReference type="HAMAP" id="MF_00719">
    <property type="entry name" value="CobS"/>
    <property type="match status" value="1"/>
</dbReference>
<evidence type="ECO:0000256" key="1">
    <source>
        <dbReference type="ARBA" id="ARBA00001946"/>
    </source>
</evidence>
<dbReference type="RefSeq" id="WP_156007431.1">
    <property type="nucleotide sequence ID" value="NZ_CP045483.1"/>
</dbReference>
<dbReference type="GO" id="GO:0009236">
    <property type="term" value="P:cobalamin biosynthetic process"/>
    <property type="evidence" value="ECO:0007669"/>
    <property type="project" value="UniProtKB-UniRule"/>
</dbReference>
<feature type="transmembrane region" description="Helical" evidence="19">
    <location>
        <begin position="106"/>
        <end position="124"/>
    </location>
</feature>
<dbReference type="PANTHER" id="PTHR34148:SF1">
    <property type="entry name" value="ADENOSYLCOBINAMIDE-GDP RIBAZOLETRANSFERASE"/>
    <property type="match status" value="1"/>
</dbReference>
<comment type="function">
    <text evidence="14 19">Joins adenosylcobinamide-GDP and alpha-ribazole to generate adenosylcobalamin (Ado-cobalamin). Also synthesizes adenosylcobalamin 5'-phosphate from adenosylcobinamide-GDP and alpha-ribazole 5'-phosphate.</text>
</comment>
<comment type="subcellular location">
    <subcellularLocation>
        <location evidence="2 19">Cell membrane</location>
        <topology evidence="2 19">Multi-pass membrane protein</topology>
    </subcellularLocation>
</comment>
<evidence type="ECO:0000256" key="10">
    <source>
        <dbReference type="ARBA" id="ARBA00022692"/>
    </source>
</evidence>